<dbReference type="GO" id="GO:0015074">
    <property type="term" value="P:DNA integration"/>
    <property type="evidence" value="ECO:0007669"/>
    <property type="project" value="InterPro"/>
</dbReference>
<dbReference type="PANTHER" id="PTHR37984">
    <property type="entry name" value="PROTEIN CBG26694"/>
    <property type="match status" value="1"/>
</dbReference>
<dbReference type="SUPFAM" id="SSF53098">
    <property type="entry name" value="Ribonuclease H-like"/>
    <property type="match status" value="1"/>
</dbReference>
<protein>
    <submittedName>
        <fullName evidence="3">Transposon Tf2-9 polyprotein</fullName>
    </submittedName>
</protein>
<feature type="non-terminal residue" evidence="3">
    <location>
        <position position="1"/>
    </location>
</feature>
<accession>A0A1R1YE41</accession>
<dbReference type="PROSITE" id="PS50994">
    <property type="entry name" value="INTEGRASE"/>
    <property type="match status" value="1"/>
</dbReference>
<dbReference type="Pfam" id="PF24626">
    <property type="entry name" value="SH3_Tf2-1"/>
    <property type="match status" value="1"/>
</dbReference>
<sequence length="222" mass="25413">IKQVFTSPYHPETNGMTERFNRTLKAMIKAYTTDDQSTWDMHLDMHVFAYRTAKHETLGISPFEALYGRQPRLPAATLKPTNPNIPNNIISYKRRLQAKLLPIRSTIANNNQIAKKAMQHRYNARHRATTYQIGDYVLLKRQTADGLNHSLGLSSAYIGPYQVIDKIGRVRYLLEYIDEDGYKSRTTAHINRLKPFHRRTTAETFSMGEEDDVTPGIGTGQS</sequence>
<organism evidence="3 4">
    <name type="scientific">Smittium culicis</name>
    <dbReference type="NCBI Taxonomy" id="133412"/>
    <lineage>
        <taxon>Eukaryota</taxon>
        <taxon>Fungi</taxon>
        <taxon>Fungi incertae sedis</taxon>
        <taxon>Zoopagomycota</taxon>
        <taxon>Kickxellomycotina</taxon>
        <taxon>Harpellomycetes</taxon>
        <taxon>Harpellales</taxon>
        <taxon>Legeriomycetaceae</taxon>
        <taxon>Smittium</taxon>
    </lineage>
</organism>
<dbReference type="InterPro" id="IPR036397">
    <property type="entry name" value="RNaseH_sf"/>
</dbReference>
<dbReference type="Proteomes" id="UP000187429">
    <property type="component" value="Unassembled WGS sequence"/>
</dbReference>
<feature type="domain" description="Integrase catalytic" evidence="2">
    <location>
        <begin position="1"/>
        <end position="70"/>
    </location>
</feature>
<dbReference type="InterPro" id="IPR012337">
    <property type="entry name" value="RNaseH-like_sf"/>
</dbReference>
<name>A0A1R1YE41_9FUNG</name>
<dbReference type="OrthoDB" id="5592268at2759"/>
<dbReference type="InterPro" id="IPR050951">
    <property type="entry name" value="Retrovirus_Pol_polyprotein"/>
</dbReference>
<dbReference type="InterPro" id="IPR056924">
    <property type="entry name" value="SH3_Tf2-1"/>
</dbReference>
<evidence type="ECO:0000259" key="2">
    <source>
        <dbReference type="PROSITE" id="PS50994"/>
    </source>
</evidence>
<comment type="caution">
    <text evidence="3">The sequence shown here is derived from an EMBL/GenBank/DDBJ whole genome shotgun (WGS) entry which is preliminary data.</text>
</comment>
<proteinExistence type="predicted"/>
<evidence type="ECO:0000313" key="3">
    <source>
        <dbReference type="EMBL" id="OMJ25198.1"/>
    </source>
</evidence>
<reference evidence="4" key="1">
    <citation type="submission" date="2017-01" db="EMBL/GenBank/DDBJ databases">
        <authorList>
            <person name="Wang Y."/>
            <person name="White M."/>
            <person name="Kvist S."/>
            <person name="Moncalvo J.-M."/>
        </authorList>
    </citation>
    <scope>NUCLEOTIDE SEQUENCE [LARGE SCALE GENOMIC DNA]</scope>
    <source>
        <strain evidence="4">ID-206-W2</strain>
    </source>
</reference>
<dbReference type="Gene3D" id="3.30.420.10">
    <property type="entry name" value="Ribonuclease H-like superfamily/Ribonuclease H"/>
    <property type="match status" value="1"/>
</dbReference>
<dbReference type="PANTHER" id="PTHR37984:SF5">
    <property type="entry name" value="PROTEIN NYNRIN-LIKE"/>
    <property type="match status" value="1"/>
</dbReference>
<dbReference type="GO" id="GO:0003676">
    <property type="term" value="F:nucleic acid binding"/>
    <property type="evidence" value="ECO:0007669"/>
    <property type="project" value="InterPro"/>
</dbReference>
<gene>
    <name evidence="3" type="ORF">AYI69_g4377</name>
</gene>
<feature type="region of interest" description="Disordered" evidence="1">
    <location>
        <begin position="203"/>
        <end position="222"/>
    </location>
</feature>
<dbReference type="GO" id="GO:0005634">
    <property type="term" value="C:nucleus"/>
    <property type="evidence" value="ECO:0007669"/>
    <property type="project" value="UniProtKB-ARBA"/>
</dbReference>
<dbReference type="InterPro" id="IPR001584">
    <property type="entry name" value="Integrase_cat-core"/>
</dbReference>
<evidence type="ECO:0000256" key="1">
    <source>
        <dbReference type="SAM" id="MobiDB-lite"/>
    </source>
</evidence>
<dbReference type="EMBL" id="LSSM01001684">
    <property type="protein sequence ID" value="OMJ25198.1"/>
    <property type="molecule type" value="Genomic_DNA"/>
</dbReference>
<dbReference type="AlphaFoldDB" id="A0A1R1YE41"/>
<evidence type="ECO:0000313" key="4">
    <source>
        <dbReference type="Proteomes" id="UP000187429"/>
    </source>
</evidence>
<keyword evidence="4" id="KW-1185">Reference proteome</keyword>